<feature type="compositionally biased region" description="Polar residues" evidence="2">
    <location>
        <begin position="309"/>
        <end position="326"/>
    </location>
</feature>
<feature type="compositionally biased region" description="Polar residues" evidence="2">
    <location>
        <begin position="1"/>
        <end position="35"/>
    </location>
</feature>
<reference evidence="3 4" key="1">
    <citation type="submission" date="2014-05" db="EMBL/GenBank/DDBJ databases">
        <title>Draft genome sequence of a rare smut relative, Tilletiaria anomala UBC 951.</title>
        <authorList>
            <consortium name="DOE Joint Genome Institute"/>
            <person name="Toome M."/>
            <person name="Kuo A."/>
            <person name="Henrissat B."/>
            <person name="Lipzen A."/>
            <person name="Tritt A."/>
            <person name="Yoshinaga Y."/>
            <person name="Zane M."/>
            <person name="Barry K."/>
            <person name="Grigoriev I.V."/>
            <person name="Spatafora J.W."/>
            <person name="Aimea M.C."/>
        </authorList>
    </citation>
    <scope>NUCLEOTIDE SEQUENCE [LARGE SCALE GENOMIC DNA]</scope>
    <source>
        <strain evidence="3 4">UBC 951</strain>
    </source>
</reference>
<feature type="region of interest" description="Disordered" evidence="2">
    <location>
        <begin position="110"/>
        <end position="146"/>
    </location>
</feature>
<dbReference type="RefSeq" id="XP_013240220.1">
    <property type="nucleotide sequence ID" value="XM_013384766.1"/>
</dbReference>
<feature type="coiled-coil region" evidence="1">
    <location>
        <begin position="1092"/>
        <end position="1119"/>
    </location>
</feature>
<sequence length="1310" mass="140136">MDSNSLLQLLQSAGTPSPSRSLPGSTSPNTPSAQPTLVDPSGNIKAASSSASNSLLSLLTNPPGPAVQETQHAEAMQKPLAFSLAPSMPSVPSGTSFLDTLTAARPVLASEDGQSASPNALIRPRSAAQSAGEQAAEHFPVPSTARSASSDLLTLLSNGLQRSRPSKPPASMSSVSAVNEASQAPPGLNSAASLAKNEGQVERRPSQPTMFDTFSPFDLLTRPAPPTGILTSQGESQTSFAEAPLHASSTPETPDARMGDPSSNISIPPRNGASTAARESPLASERDRLVRQPQVIGSPARTPHKLPQRPQSGSGSRPDTPRSTGGSSLHHSHSRQHSRNLQAGNASANSAPSHITSATASTPPRTFKTLRVNREKHAQTWLNKLRQSPKLAAESSSIDVSREGEASMTSIELDLDQPQPAGSSSIHSVKLEVTPVALLNAGTEIPFTTWQHPVSKSDLAAGQAATSVLHSSPSFYTPRIANLGRDIVVYPQNNKGKLRLIHVQTGFRALLSAQDADGIGKEQVIKGIWALEPHDASHSTSDPAQGWLLVAALKEPADEEFQVVWWHVHEKWGSEDLVAGVPELVTKGTRLAWENSLPGQHSGSENSTTGSSVKWVTVSSNELVLHCHTGCSTSTTLRYFLRRASDKEPLLRCSQETHSISLGATASPDGNVFVSIAGAHKHQAEELAVDFFVGNEPFGNDRSQGALRLPWRILGDGLSKSISHVQLIDGQGLSGQSSSTQDVFTQVLLLGFENNTQLSILRVDGNARRIDYQLVCNVIFLSNGGDQFNVLQYDRSSRLLLVGNTLRSSVFALPLLLDLADDRSKAIRLGALQEFPLPEPCISFTIVREELVDPSYRLFAMHPAGIHLVQLPSIRRGNKQRLKSIPASTQGSAATSSATSPMPFSDARENLATPDNSGAGNGTRLAPENGLSAGLRQRSEQLTSSSTVAPALAEVNVHAIQDAFISSINEHLRSALHDNLQVQAPGLAAQVSQVLASALPDVLARAMNRADTISRLTKVIQAAISAPVQQAAISAINQSLQHRFSEVMSDLAFRLEHHISAEMLQTRKDAIAEQSQALAQTEGTIGEIYRNMKGMQAQMDALRQSNADLQHDLRKSLQAQQGILEAVREATEALGQHQASNPPRTTAGPPQAEASNPVPAAKPFNVEDAFLAVLSDPNIQSDARRLQMLLQDLGLNFASPSAALASVSQPVLLALLHRLATCLWTFAQPDEPEQTTRGMRPAAAIPWLEAVAARIDKRDAQIAAAYQSIYPRLMNQLFEAHAALSRPGGKHSPWWTREQLIERITNRLIS</sequence>
<feature type="compositionally biased region" description="Polar residues" evidence="2">
    <location>
        <begin position="229"/>
        <end position="240"/>
    </location>
</feature>
<proteinExistence type="predicted"/>
<dbReference type="HOGENOM" id="CLU_260781_0_0_1"/>
<feature type="region of interest" description="Disordered" evidence="2">
    <location>
        <begin position="880"/>
        <end position="929"/>
    </location>
</feature>
<accession>A0A066VEH4</accession>
<protein>
    <submittedName>
        <fullName evidence="3">Uncharacterized protein</fullName>
    </submittedName>
</protein>
<evidence type="ECO:0000256" key="1">
    <source>
        <dbReference type="SAM" id="Coils"/>
    </source>
</evidence>
<feature type="compositionally biased region" description="Polar residues" evidence="2">
    <location>
        <begin position="343"/>
        <end position="364"/>
    </location>
</feature>
<feature type="region of interest" description="Disordered" evidence="2">
    <location>
        <begin position="382"/>
        <end position="405"/>
    </location>
</feature>
<dbReference type="EMBL" id="JMSN01000152">
    <property type="protein sequence ID" value="KDN36980.1"/>
    <property type="molecule type" value="Genomic_DNA"/>
</dbReference>
<gene>
    <name evidence="3" type="ORF">K437DRAFT_276690</name>
</gene>
<evidence type="ECO:0000256" key="2">
    <source>
        <dbReference type="SAM" id="MobiDB-lite"/>
    </source>
</evidence>
<organism evidence="3 4">
    <name type="scientific">Tilletiaria anomala (strain ATCC 24038 / CBS 436.72 / UBC 951)</name>
    <dbReference type="NCBI Taxonomy" id="1037660"/>
    <lineage>
        <taxon>Eukaryota</taxon>
        <taxon>Fungi</taxon>
        <taxon>Dikarya</taxon>
        <taxon>Basidiomycota</taxon>
        <taxon>Ustilaginomycotina</taxon>
        <taxon>Exobasidiomycetes</taxon>
        <taxon>Georgefischeriales</taxon>
        <taxon>Tilletiariaceae</taxon>
        <taxon>Tilletiaria</taxon>
    </lineage>
</organism>
<evidence type="ECO:0000313" key="4">
    <source>
        <dbReference type="Proteomes" id="UP000027361"/>
    </source>
</evidence>
<evidence type="ECO:0000313" key="3">
    <source>
        <dbReference type="EMBL" id="KDN36980.1"/>
    </source>
</evidence>
<comment type="caution">
    <text evidence="3">The sequence shown here is derived from an EMBL/GenBank/DDBJ whole genome shotgun (WGS) entry which is preliminary data.</text>
</comment>
<dbReference type="Proteomes" id="UP000027361">
    <property type="component" value="Unassembled WGS sequence"/>
</dbReference>
<feature type="compositionally biased region" description="Low complexity" evidence="2">
    <location>
        <begin position="887"/>
        <end position="900"/>
    </location>
</feature>
<feature type="region of interest" description="Disordered" evidence="2">
    <location>
        <begin position="1132"/>
        <end position="1158"/>
    </location>
</feature>
<keyword evidence="1" id="KW-0175">Coiled coil</keyword>
<feature type="region of interest" description="Disordered" evidence="2">
    <location>
        <begin position="1"/>
        <end position="75"/>
    </location>
</feature>
<dbReference type="OrthoDB" id="21128at2759"/>
<dbReference type="STRING" id="1037660.A0A066VEH4"/>
<keyword evidence="4" id="KW-1185">Reference proteome</keyword>
<dbReference type="InParanoid" id="A0A066VEH4"/>
<feature type="compositionally biased region" description="Low complexity" evidence="2">
    <location>
        <begin position="46"/>
        <end position="59"/>
    </location>
</feature>
<name>A0A066VEH4_TILAU</name>
<feature type="compositionally biased region" description="Polar residues" evidence="2">
    <location>
        <begin position="171"/>
        <end position="182"/>
    </location>
</feature>
<dbReference type="GeneID" id="25266751"/>
<feature type="region of interest" description="Disordered" evidence="2">
    <location>
        <begin position="160"/>
        <end position="366"/>
    </location>
</feature>